<proteinExistence type="predicted"/>
<sequence>MSETTAHPLKVNCPVSSRSCDINHLPLSVIEYLEE</sequence>
<accession>A0A814QD42</accession>
<organism evidence="1 2">
    <name type="scientific">Brachionus calyciflorus</name>
    <dbReference type="NCBI Taxonomy" id="104777"/>
    <lineage>
        <taxon>Eukaryota</taxon>
        <taxon>Metazoa</taxon>
        <taxon>Spiralia</taxon>
        <taxon>Gnathifera</taxon>
        <taxon>Rotifera</taxon>
        <taxon>Eurotatoria</taxon>
        <taxon>Monogononta</taxon>
        <taxon>Pseudotrocha</taxon>
        <taxon>Ploima</taxon>
        <taxon>Brachionidae</taxon>
        <taxon>Brachionus</taxon>
    </lineage>
</organism>
<dbReference type="Proteomes" id="UP000663879">
    <property type="component" value="Unassembled WGS sequence"/>
</dbReference>
<name>A0A814QD42_9BILA</name>
<feature type="non-terminal residue" evidence="1">
    <location>
        <position position="1"/>
    </location>
</feature>
<evidence type="ECO:0000313" key="1">
    <source>
        <dbReference type="EMBL" id="CAF1119017.1"/>
    </source>
</evidence>
<comment type="caution">
    <text evidence="1">The sequence shown here is derived from an EMBL/GenBank/DDBJ whole genome shotgun (WGS) entry which is preliminary data.</text>
</comment>
<keyword evidence="2" id="KW-1185">Reference proteome</keyword>
<gene>
    <name evidence="1" type="ORF">OXX778_LOCUS21961</name>
</gene>
<evidence type="ECO:0000313" key="2">
    <source>
        <dbReference type="Proteomes" id="UP000663879"/>
    </source>
</evidence>
<reference evidence="1" key="1">
    <citation type="submission" date="2021-02" db="EMBL/GenBank/DDBJ databases">
        <authorList>
            <person name="Nowell W R."/>
        </authorList>
    </citation>
    <scope>NUCLEOTIDE SEQUENCE</scope>
    <source>
        <strain evidence="1">Ploen Becks lab</strain>
    </source>
</reference>
<protein>
    <submittedName>
        <fullName evidence="1">Uncharacterized protein</fullName>
    </submittedName>
</protein>
<dbReference type="EMBL" id="CAJNOC010008673">
    <property type="protein sequence ID" value="CAF1119017.1"/>
    <property type="molecule type" value="Genomic_DNA"/>
</dbReference>
<dbReference type="AlphaFoldDB" id="A0A814QD42"/>